<dbReference type="KEGG" id="cck:Ccar_03735"/>
<organism evidence="1 2">
    <name type="scientific">Clostridium carboxidivorans P7</name>
    <dbReference type="NCBI Taxonomy" id="536227"/>
    <lineage>
        <taxon>Bacteria</taxon>
        <taxon>Bacillati</taxon>
        <taxon>Bacillota</taxon>
        <taxon>Clostridia</taxon>
        <taxon>Eubacteriales</taxon>
        <taxon>Clostridiaceae</taxon>
        <taxon>Clostridium</taxon>
    </lineage>
</organism>
<sequence>MLTIKSKYETKANEYEIKENIAYVKLRKKDGTFIDTKIDAEDLKAVLEKGTWFAEWNKEFNNYLALTLNHQSVKGKTVKEKQTLHSFILATHTKTPIRHLNGDTLDNRKCNIEIYNQNTVVNDYETVDSESVYIILRDKYGRKKERVLIDSEDLDRVINSGNSWVYYMSQGEHYAVANTPNGRIYLKDFIMNTPEDMIIKCISHNTLDNRKCNLESVSVNEESLEDDESKNLTT</sequence>
<dbReference type="STRING" id="536227.Ccar_03735"/>
<dbReference type="OrthoDB" id="8974199at2"/>
<gene>
    <name evidence="1" type="ORF">CcarbDRAFT_3942</name>
</gene>
<dbReference type="RefSeq" id="WP_007062827.1">
    <property type="nucleotide sequence ID" value="NZ_ACVI01000083.1"/>
</dbReference>
<evidence type="ECO:0000313" key="1">
    <source>
        <dbReference type="EMBL" id="EET85606.1"/>
    </source>
</evidence>
<protein>
    <recommendedName>
        <fullName evidence="3">HNH nuclease domain-containing protein</fullName>
    </recommendedName>
</protein>
<comment type="caution">
    <text evidence="1">The sequence shown here is derived from an EMBL/GenBank/DDBJ whole genome shotgun (WGS) entry which is preliminary data.</text>
</comment>
<accession>C6PYS5</accession>
<dbReference type="eggNOG" id="ENOG5033UMK">
    <property type="taxonomic scope" value="Bacteria"/>
</dbReference>
<reference evidence="1 2" key="1">
    <citation type="submission" date="2009-06" db="EMBL/GenBank/DDBJ databases">
        <title>The draft genome of Clostridium carboxidivorans P7.</title>
        <authorList>
            <consortium name="US DOE Joint Genome Institute (JGI-PGF)"/>
            <person name="Lucas S."/>
            <person name="Copeland A."/>
            <person name="Lapidus A."/>
            <person name="Glavina del Rio T."/>
            <person name="Tice H."/>
            <person name="Bruce D."/>
            <person name="Goodwin L."/>
            <person name="Pitluck S."/>
            <person name="Larimer F."/>
            <person name="Land M.L."/>
            <person name="Hauser L."/>
            <person name="Hemme C.L."/>
        </authorList>
    </citation>
    <scope>NUCLEOTIDE SEQUENCE [LARGE SCALE GENOMIC DNA]</scope>
    <source>
        <strain evidence="1 2">P7</strain>
    </source>
</reference>
<name>C6PYS5_9CLOT</name>
<dbReference type="Proteomes" id="UP000004198">
    <property type="component" value="Unassembled WGS sequence"/>
</dbReference>
<dbReference type="PATRIC" id="fig|536227.13.peg.791"/>
<keyword evidence="2" id="KW-1185">Reference proteome</keyword>
<dbReference type="EMBL" id="ACVI01000083">
    <property type="protein sequence ID" value="EET85606.1"/>
    <property type="molecule type" value="Genomic_DNA"/>
</dbReference>
<evidence type="ECO:0000313" key="2">
    <source>
        <dbReference type="Proteomes" id="UP000004198"/>
    </source>
</evidence>
<evidence type="ECO:0008006" key="3">
    <source>
        <dbReference type="Google" id="ProtNLM"/>
    </source>
</evidence>
<dbReference type="AlphaFoldDB" id="C6PYS5"/>
<proteinExistence type="predicted"/>